<evidence type="ECO:0000313" key="6">
    <source>
        <dbReference type="Proteomes" id="UP000235653"/>
    </source>
</evidence>
<dbReference type="Gene3D" id="1.20.120.1630">
    <property type="match status" value="1"/>
</dbReference>
<comment type="caution">
    <text evidence="5">The sequence shown here is derived from an EMBL/GenBank/DDBJ whole genome shotgun (WGS) entry which is preliminary data.</text>
</comment>
<dbReference type="OrthoDB" id="9809773at2"/>
<evidence type="ECO:0000256" key="4">
    <source>
        <dbReference type="ARBA" id="ARBA00023136"/>
    </source>
</evidence>
<sequence length="103" mass="11649">MGCVLSFGTMLSFGLKKAFGLETSSLVRSSVYNISRNPQIVGGWFMVIGISVQFPSFHSIAWVVASIIVFHLMVLSEEEHLIDVFGTKYKEYAVQVPRYLFFF</sequence>
<organism evidence="5 6">
    <name type="scientific">Dehalogenimonas etheniformans</name>
    <dbReference type="NCBI Taxonomy" id="1536648"/>
    <lineage>
        <taxon>Bacteria</taxon>
        <taxon>Bacillati</taxon>
        <taxon>Chloroflexota</taxon>
        <taxon>Dehalococcoidia</taxon>
        <taxon>Dehalococcoidales</taxon>
        <taxon>Dehalococcoidaceae</taxon>
        <taxon>Dehalogenimonas</taxon>
    </lineage>
</organism>
<keyword evidence="4" id="KW-0472">Membrane</keyword>
<name>A0A2P5PA78_9CHLR</name>
<dbReference type="AlphaFoldDB" id="A0A2P5PA78"/>
<evidence type="ECO:0008006" key="7">
    <source>
        <dbReference type="Google" id="ProtNLM"/>
    </source>
</evidence>
<dbReference type="EMBL" id="JQAN02000001">
    <property type="protein sequence ID" value="PPD59216.1"/>
    <property type="molecule type" value="Genomic_DNA"/>
</dbReference>
<comment type="subcellular location">
    <subcellularLocation>
        <location evidence="1">Endomembrane system</location>
        <topology evidence="1">Multi-pass membrane protein</topology>
    </subcellularLocation>
</comment>
<evidence type="ECO:0000256" key="2">
    <source>
        <dbReference type="ARBA" id="ARBA00022692"/>
    </source>
</evidence>
<accession>A0A2P5PA78</accession>
<gene>
    <name evidence="5" type="ORF">JP09_000635</name>
</gene>
<proteinExistence type="predicted"/>
<evidence type="ECO:0000256" key="3">
    <source>
        <dbReference type="ARBA" id="ARBA00022989"/>
    </source>
</evidence>
<keyword evidence="6" id="KW-1185">Reference proteome</keyword>
<reference evidence="5 6" key="1">
    <citation type="journal article" date="2017" name="ISME J.">
        <title>Grape pomace compost harbors organohalide-respiring Dehalogenimonas species with novel reductive dehalogenase genes.</title>
        <authorList>
            <person name="Yang Y."/>
            <person name="Higgins S.A."/>
            <person name="Yan J."/>
            <person name="Simsir B."/>
            <person name="Chourey K."/>
            <person name="Iyer R."/>
            <person name="Hettich R.L."/>
            <person name="Baldwin B."/>
            <person name="Ogles D.M."/>
            <person name="Loffler F.E."/>
        </authorList>
    </citation>
    <scope>NUCLEOTIDE SEQUENCE [LARGE SCALE GENOMIC DNA]</scope>
    <source>
        <strain evidence="5 6">GP</strain>
    </source>
</reference>
<dbReference type="Pfam" id="PF04191">
    <property type="entry name" value="PEMT"/>
    <property type="match status" value="1"/>
</dbReference>
<keyword evidence="3" id="KW-1133">Transmembrane helix</keyword>
<evidence type="ECO:0000313" key="5">
    <source>
        <dbReference type="EMBL" id="PPD59216.1"/>
    </source>
</evidence>
<dbReference type="InterPro" id="IPR007318">
    <property type="entry name" value="Phopholipid_MeTrfase"/>
</dbReference>
<protein>
    <recommendedName>
        <fullName evidence="7">Isoprenylcysteine carboxylmethyltransferase family protein</fullName>
    </recommendedName>
</protein>
<dbReference type="Proteomes" id="UP000235653">
    <property type="component" value="Unassembled WGS sequence"/>
</dbReference>
<evidence type="ECO:0000256" key="1">
    <source>
        <dbReference type="ARBA" id="ARBA00004127"/>
    </source>
</evidence>
<keyword evidence="2" id="KW-0812">Transmembrane</keyword>
<dbReference type="GO" id="GO:0012505">
    <property type="term" value="C:endomembrane system"/>
    <property type="evidence" value="ECO:0007669"/>
    <property type="project" value="UniProtKB-SubCell"/>
</dbReference>